<evidence type="ECO:0000313" key="3">
    <source>
        <dbReference type="Proteomes" id="UP001161247"/>
    </source>
</evidence>
<dbReference type="Proteomes" id="UP001161247">
    <property type="component" value="Chromosome 3"/>
</dbReference>
<protein>
    <submittedName>
        <fullName evidence="2">OLC1v1035188C1</fullName>
    </submittedName>
</protein>
<accession>A0AAV1CTQ0</accession>
<dbReference type="AlphaFoldDB" id="A0AAV1CTQ0"/>
<feature type="region of interest" description="Disordered" evidence="1">
    <location>
        <begin position="1"/>
        <end position="102"/>
    </location>
</feature>
<sequence length="102" mass="10832">MEYRPKTGRTCKVHMASVPPVAPPRQHLRGFSISDGAPLDGLGPSTGRQQNLARNSRKLQSSNEESPSPSSPALLETGSKPPADNDGSNQVRTNKLVGGEDL</sequence>
<reference evidence="2" key="1">
    <citation type="submission" date="2023-03" db="EMBL/GenBank/DDBJ databases">
        <authorList>
            <person name="Julca I."/>
        </authorList>
    </citation>
    <scope>NUCLEOTIDE SEQUENCE</scope>
</reference>
<keyword evidence="3" id="KW-1185">Reference proteome</keyword>
<gene>
    <name evidence="2" type="ORF">OLC1_LOCUS8708</name>
</gene>
<feature type="compositionally biased region" description="Basic residues" evidence="1">
    <location>
        <begin position="1"/>
        <end position="12"/>
    </location>
</feature>
<evidence type="ECO:0000256" key="1">
    <source>
        <dbReference type="SAM" id="MobiDB-lite"/>
    </source>
</evidence>
<proteinExistence type="predicted"/>
<evidence type="ECO:0000313" key="2">
    <source>
        <dbReference type="EMBL" id="CAI9098523.1"/>
    </source>
</evidence>
<feature type="compositionally biased region" description="Low complexity" evidence="1">
    <location>
        <begin position="61"/>
        <end position="72"/>
    </location>
</feature>
<organism evidence="2 3">
    <name type="scientific">Oldenlandia corymbosa var. corymbosa</name>
    <dbReference type="NCBI Taxonomy" id="529605"/>
    <lineage>
        <taxon>Eukaryota</taxon>
        <taxon>Viridiplantae</taxon>
        <taxon>Streptophyta</taxon>
        <taxon>Embryophyta</taxon>
        <taxon>Tracheophyta</taxon>
        <taxon>Spermatophyta</taxon>
        <taxon>Magnoliopsida</taxon>
        <taxon>eudicotyledons</taxon>
        <taxon>Gunneridae</taxon>
        <taxon>Pentapetalae</taxon>
        <taxon>asterids</taxon>
        <taxon>lamiids</taxon>
        <taxon>Gentianales</taxon>
        <taxon>Rubiaceae</taxon>
        <taxon>Rubioideae</taxon>
        <taxon>Spermacoceae</taxon>
        <taxon>Hedyotis-Oldenlandia complex</taxon>
        <taxon>Oldenlandia</taxon>
    </lineage>
</organism>
<feature type="compositionally biased region" description="Polar residues" evidence="1">
    <location>
        <begin position="46"/>
        <end position="60"/>
    </location>
</feature>
<dbReference type="EMBL" id="OX459120">
    <property type="protein sequence ID" value="CAI9098523.1"/>
    <property type="molecule type" value="Genomic_DNA"/>
</dbReference>
<name>A0AAV1CTQ0_OLDCO</name>